<dbReference type="Gene3D" id="3.30.420.380">
    <property type="match status" value="1"/>
</dbReference>
<dbReference type="SUPFAM" id="SSF53067">
    <property type="entry name" value="Actin-like ATPase domain"/>
    <property type="match status" value="1"/>
</dbReference>
<feature type="transmembrane region" description="Helical" evidence="1">
    <location>
        <begin position="412"/>
        <end position="434"/>
    </location>
</feature>
<organism evidence="2">
    <name type="scientific">uncultured Verrucomicrobiales bacterium HF0200_39L05</name>
    <dbReference type="NCBI Taxonomy" id="710997"/>
    <lineage>
        <taxon>Bacteria</taxon>
        <taxon>Pseudomonadati</taxon>
        <taxon>Verrucomicrobiota</taxon>
        <taxon>Verrucomicrobiia</taxon>
        <taxon>Verrucomicrobiales</taxon>
        <taxon>environmental samples</taxon>
    </lineage>
</organism>
<feature type="transmembrane region" description="Helical" evidence="1">
    <location>
        <begin position="39"/>
        <end position="63"/>
    </location>
</feature>
<keyword evidence="1" id="KW-0812">Transmembrane</keyword>
<dbReference type="InterPro" id="IPR043129">
    <property type="entry name" value="ATPase_NBD"/>
</dbReference>
<protein>
    <submittedName>
        <fullName evidence="2">Uncharacterized protein</fullName>
    </submittedName>
</protein>
<evidence type="ECO:0000256" key="1">
    <source>
        <dbReference type="SAM" id="Phobius"/>
    </source>
</evidence>
<dbReference type="EMBL" id="GU474882">
    <property type="protein sequence ID" value="ADI18154.1"/>
    <property type="molecule type" value="Genomic_DNA"/>
</dbReference>
<keyword evidence="1" id="KW-1133">Transmembrane helix</keyword>
<evidence type="ECO:0000313" key="2">
    <source>
        <dbReference type="EMBL" id="ADI18154.1"/>
    </source>
</evidence>
<keyword evidence="1" id="KW-0472">Membrane</keyword>
<name>E0XUR3_9BACT</name>
<reference evidence="2" key="1">
    <citation type="journal article" date="2011" name="Environ. Microbiol.">
        <title>Time-series analyses of Monterey Bay coastal microbial picoplankton using a 'genome proxy' microarray.</title>
        <authorList>
            <person name="Rich V.I."/>
            <person name="Pham V.D."/>
            <person name="Eppley J."/>
            <person name="Shi Y."/>
            <person name="DeLong E.F."/>
        </authorList>
    </citation>
    <scope>NUCLEOTIDE SEQUENCE</scope>
</reference>
<accession>E0XUR3</accession>
<proteinExistence type="predicted"/>
<sequence>MEVITHITQLLLITLFILSSIWAGIDSSKIELKKYKSGISYGPIVLTFCCLALWIVAFPWYLVVRAKIKAGSAQLKEGFELTTLPVDAEGKAAPQDNELGRQAVARLRPEKVKTKWSSCNLLEPAAQGSRLWQFSVSSKKVKLSGDLRVAEGDDPPAKAVAKDWSDLISRKLNIATLPPEKVFLRVVDLPECEPDELLPMVEFQIEDLSPLPMAQTVWSAEVVRGSNSPGGDQTVLVTIAERSVVEERLEEMETANFLADRVEVPLLRELVHGEPREDGAHIQLVQGADSVLALVSWWFGGRLCDVNSFNLPDHEASRDTLAEKINSVAWAGEVAGWMLGEPACHLAKRGDVAGDWNVALAKCFGDRIREVEPASEVDLATAAVEFAARTTAPGLMIEEYSVRNRQRFQDGLWMEGIKGVVALMLLGLLGFYVYGSMLQSTLQNKQVEVTVKSNQYTKALLLKAKVETLEKQKALKFAALAAWDKVSTGLPAEMKFTRMRFESSRAVDGSTGRKLLITGAADAGKATLIDDYQEALTRMESDNGKALFSGVRADSIRQDTRKKQTVWSLTCDFNGE</sequence>
<dbReference type="AlphaFoldDB" id="E0XUR3"/>